<comment type="caution">
    <text evidence="2">The sequence shown here is derived from an EMBL/GenBank/DDBJ whole genome shotgun (WGS) entry which is preliminary data.</text>
</comment>
<name>A0ABQ9TZ52_SAGOE</name>
<dbReference type="EMBL" id="JASSZA010000018">
    <property type="protein sequence ID" value="KAK2089805.1"/>
    <property type="molecule type" value="Genomic_DNA"/>
</dbReference>
<keyword evidence="1" id="KW-0472">Membrane</keyword>
<organism evidence="2 3">
    <name type="scientific">Saguinus oedipus</name>
    <name type="common">Cotton-top tamarin</name>
    <name type="synonym">Oedipomidas oedipus</name>
    <dbReference type="NCBI Taxonomy" id="9490"/>
    <lineage>
        <taxon>Eukaryota</taxon>
        <taxon>Metazoa</taxon>
        <taxon>Chordata</taxon>
        <taxon>Craniata</taxon>
        <taxon>Vertebrata</taxon>
        <taxon>Euteleostomi</taxon>
        <taxon>Mammalia</taxon>
        <taxon>Eutheria</taxon>
        <taxon>Euarchontoglires</taxon>
        <taxon>Primates</taxon>
        <taxon>Haplorrhini</taxon>
        <taxon>Platyrrhini</taxon>
        <taxon>Cebidae</taxon>
        <taxon>Callitrichinae</taxon>
        <taxon>Saguinus</taxon>
    </lineage>
</organism>
<gene>
    <name evidence="2" type="ORF">P7K49_032471</name>
</gene>
<evidence type="ECO:0008006" key="4">
    <source>
        <dbReference type="Google" id="ProtNLM"/>
    </source>
</evidence>
<evidence type="ECO:0000313" key="3">
    <source>
        <dbReference type="Proteomes" id="UP001266305"/>
    </source>
</evidence>
<accession>A0ABQ9TZ52</accession>
<keyword evidence="1" id="KW-1133">Transmembrane helix</keyword>
<proteinExistence type="predicted"/>
<keyword evidence="1" id="KW-0812">Transmembrane</keyword>
<evidence type="ECO:0000256" key="1">
    <source>
        <dbReference type="SAM" id="Phobius"/>
    </source>
</evidence>
<evidence type="ECO:0000313" key="2">
    <source>
        <dbReference type="EMBL" id="KAK2089805.1"/>
    </source>
</evidence>
<protein>
    <recommendedName>
        <fullName evidence="4">1-acyl-sn-glycerol-3-phosphate acyltransferase gamma</fullName>
    </recommendedName>
</protein>
<sequence>MAACVGCSHEGAGSRPVTLPLTLSPSPVSLQDGRPERGAVHPLLSSAMGLLAFLKTQFVLHLLVGFVFVVSGLVINFVQLCTLALWPVSKQLYRRLNCRLAYSLWSRECLRPVPAAWGSRGSGAGPWTGQAWALEWSLKRGLRGGARAACLAGCGEAPGHHVFLA</sequence>
<dbReference type="Proteomes" id="UP001266305">
    <property type="component" value="Unassembled WGS sequence"/>
</dbReference>
<reference evidence="2 3" key="1">
    <citation type="submission" date="2023-05" db="EMBL/GenBank/DDBJ databases">
        <title>B98-5 Cell Line De Novo Hybrid Assembly: An Optical Mapping Approach.</title>
        <authorList>
            <person name="Kananen K."/>
            <person name="Auerbach J.A."/>
            <person name="Kautto E."/>
            <person name="Blachly J.S."/>
        </authorList>
    </citation>
    <scope>NUCLEOTIDE SEQUENCE [LARGE SCALE GENOMIC DNA]</scope>
    <source>
        <strain evidence="2">B95-8</strain>
        <tissue evidence="2">Cell line</tissue>
    </source>
</reference>
<feature type="transmembrane region" description="Helical" evidence="1">
    <location>
        <begin position="58"/>
        <end position="86"/>
    </location>
</feature>
<keyword evidence="3" id="KW-1185">Reference proteome</keyword>